<keyword evidence="4 9" id="KW-0509">mRNA transport</keyword>
<accession>A0AAN7ZXT1</accession>
<sequence length="760" mass="87401">MTEKPLDNMLMDVDTMNFINIDKNNEVETHTHTQQVDDGDSSYEDSFLTDSVTGKLMMKLTSPDSNLPIKKGEKEELHFQLGPISSQNMAFVVKKDNTRLYPVSLPKMDTSESYCNYIKRVFDIYDSLGDNKVYSIPTIGVITSSFEKDHTATVNLAMETFITELENYIDSIKTDSKLTNKYLDLEDSLTIINCLKLIFFDLDTPNIDNVRKRFIQSLLKWVNRSDGEPNAVYIEQIFQMSNDSDKNVFDISLFWNLLNQLLLRGLFEQALGCIERSEIIPYLENICEVSSNAIKDLVQLVQNYPMDSMDTFREWKALALELSQTYNDSETNVSGELRDYIEDTLLLISGYQNKITAASKTWYESFCGMLLYYIPSLELAAEYLQLSLNANPLDVTSSWEQSCCDIINGNVYNILPILESLNTCTASFTAALVEAKGLLENTYENEVDLQNYDSIMNNFLQNNDIFDPRNGMASYMLMNFAFELCSTDNKDLWAIAVGLISLNPKVKSSCKRDTLSELLLHYPFQTNDDIEWMFGICAKWKLPEVSRSLYTMLGSTMIYEGRTIEAMTNYSKAGKFNFVKEYSWTLFEAALLRGSPLDDIMLNAIVNDGYTNDSEFVISREVLQNVVTNVMRQTLAPYAILYKFFLARDKKDWTNALNLLMLLLDFQYLPRYYLVILIAEFLYPIFLLDDSKIIKDQDVFVIIKQMESKWDSFDKMTKNIYTTLLSESDETLTEVLPPTLEELKKSVSKKLSFKLCQEFM</sequence>
<dbReference type="GO" id="GO:0031080">
    <property type="term" value="C:nuclear pore outer ring"/>
    <property type="evidence" value="ECO:0007669"/>
    <property type="project" value="TreeGrafter"/>
</dbReference>
<comment type="caution">
    <text evidence="10">The sequence shown here is derived from an EMBL/GenBank/DDBJ whole genome shotgun (WGS) entry which is preliminary data.</text>
</comment>
<dbReference type="PANTHER" id="PTHR13373:SF21">
    <property type="entry name" value="NUCLEAR PORE COMPLEX PROTEIN NUP85"/>
    <property type="match status" value="1"/>
</dbReference>
<dbReference type="Proteomes" id="UP001306508">
    <property type="component" value="Unassembled WGS sequence"/>
</dbReference>
<dbReference type="GO" id="GO:0006606">
    <property type="term" value="P:protein import into nucleus"/>
    <property type="evidence" value="ECO:0007669"/>
    <property type="project" value="TreeGrafter"/>
</dbReference>
<dbReference type="Gene3D" id="2.20.25.500">
    <property type="match status" value="1"/>
</dbReference>
<evidence type="ECO:0000256" key="1">
    <source>
        <dbReference type="ARBA" id="ARBA00004567"/>
    </source>
</evidence>
<dbReference type="InterPro" id="IPR011502">
    <property type="entry name" value="Nucleoporin_Nup85"/>
</dbReference>
<evidence type="ECO:0000256" key="9">
    <source>
        <dbReference type="RuleBase" id="RU365073"/>
    </source>
</evidence>
<organism evidence="10 11">
    <name type="scientific">Arxiozyma heterogenica</name>
    <dbReference type="NCBI Taxonomy" id="278026"/>
    <lineage>
        <taxon>Eukaryota</taxon>
        <taxon>Fungi</taxon>
        <taxon>Dikarya</taxon>
        <taxon>Ascomycota</taxon>
        <taxon>Saccharomycotina</taxon>
        <taxon>Saccharomycetes</taxon>
        <taxon>Saccharomycetales</taxon>
        <taxon>Saccharomycetaceae</taxon>
        <taxon>Arxiozyma</taxon>
    </lineage>
</organism>
<comment type="subcellular location">
    <subcellularLocation>
        <location evidence="1 9">Nucleus</location>
        <location evidence="1 9">Nuclear pore complex</location>
    </subcellularLocation>
</comment>
<keyword evidence="8 9" id="KW-0539">Nucleus</keyword>
<protein>
    <recommendedName>
        <fullName evidence="9">Nuclear pore complex protein Nup85</fullName>
    </recommendedName>
</protein>
<comment type="function">
    <text evidence="9">Functions as a component of the nuclear pore complex (NPC).</text>
</comment>
<keyword evidence="7 9" id="KW-0906">Nuclear pore complex</keyword>
<proteinExistence type="inferred from homology"/>
<evidence type="ECO:0000256" key="4">
    <source>
        <dbReference type="ARBA" id="ARBA00022816"/>
    </source>
</evidence>
<dbReference type="AlphaFoldDB" id="A0AAN7ZXT1"/>
<evidence type="ECO:0000313" key="10">
    <source>
        <dbReference type="EMBL" id="KAK5779776.1"/>
    </source>
</evidence>
<gene>
    <name evidence="10" type="ORF">RI543_002899</name>
</gene>
<comment type="similarity">
    <text evidence="2 9">Belongs to the nucleoporin Nup85 family.</text>
</comment>
<dbReference type="Pfam" id="PF07575">
    <property type="entry name" value="Nucleopor_Nup85"/>
    <property type="match status" value="1"/>
</dbReference>
<keyword evidence="5 9" id="KW-0653">Protein transport</keyword>
<evidence type="ECO:0000256" key="6">
    <source>
        <dbReference type="ARBA" id="ARBA00023010"/>
    </source>
</evidence>
<dbReference type="EMBL" id="JAWIZZ010000046">
    <property type="protein sequence ID" value="KAK5779776.1"/>
    <property type="molecule type" value="Genomic_DNA"/>
</dbReference>
<keyword evidence="6 9" id="KW-0811">Translocation</keyword>
<dbReference type="GO" id="GO:0017056">
    <property type="term" value="F:structural constituent of nuclear pore"/>
    <property type="evidence" value="ECO:0007669"/>
    <property type="project" value="TreeGrafter"/>
</dbReference>
<keyword evidence="3 9" id="KW-0813">Transport</keyword>
<evidence type="ECO:0000313" key="11">
    <source>
        <dbReference type="Proteomes" id="UP001306508"/>
    </source>
</evidence>
<evidence type="ECO:0000256" key="7">
    <source>
        <dbReference type="ARBA" id="ARBA00023132"/>
    </source>
</evidence>
<evidence type="ECO:0000256" key="3">
    <source>
        <dbReference type="ARBA" id="ARBA00022448"/>
    </source>
</evidence>
<keyword evidence="9" id="KW-0472">Membrane</keyword>
<comment type="subunit">
    <text evidence="9">Component of the nuclear pore complex (NPC).</text>
</comment>
<name>A0AAN7ZXT1_9SACH</name>
<dbReference type="PANTHER" id="PTHR13373">
    <property type="entry name" value="FROUNT PROTEIN-RELATED"/>
    <property type="match status" value="1"/>
</dbReference>
<dbReference type="GO" id="GO:0006406">
    <property type="term" value="P:mRNA export from nucleus"/>
    <property type="evidence" value="ECO:0007669"/>
    <property type="project" value="TreeGrafter"/>
</dbReference>
<keyword evidence="11" id="KW-1185">Reference proteome</keyword>
<dbReference type="GO" id="GO:0031965">
    <property type="term" value="C:nuclear membrane"/>
    <property type="evidence" value="ECO:0007669"/>
    <property type="project" value="UniProtKB-UniRule"/>
</dbReference>
<dbReference type="GO" id="GO:0045893">
    <property type="term" value="P:positive regulation of DNA-templated transcription"/>
    <property type="evidence" value="ECO:0007669"/>
    <property type="project" value="TreeGrafter"/>
</dbReference>
<evidence type="ECO:0000256" key="5">
    <source>
        <dbReference type="ARBA" id="ARBA00022927"/>
    </source>
</evidence>
<reference evidence="11" key="1">
    <citation type="submission" date="2023-07" db="EMBL/GenBank/DDBJ databases">
        <title>A draft genome of Kazachstania heterogenica Y-27499.</title>
        <authorList>
            <person name="Donic C."/>
            <person name="Kralova J.S."/>
            <person name="Fidel L."/>
            <person name="Ben-Dor S."/>
            <person name="Jung S."/>
        </authorList>
    </citation>
    <scope>NUCLEOTIDE SEQUENCE [LARGE SCALE GENOMIC DNA]</scope>
    <source>
        <strain evidence="11">Y27499</strain>
    </source>
</reference>
<evidence type="ECO:0000256" key="8">
    <source>
        <dbReference type="ARBA" id="ARBA00023242"/>
    </source>
</evidence>
<evidence type="ECO:0000256" key="2">
    <source>
        <dbReference type="ARBA" id="ARBA00005573"/>
    </source>
</evidence>